<dbReference type="PANTHER" id="PTHR45586:SF1">
    <property type="entry name" value="LIPOPOLYSACCHARIDE ASSEMBLY PROTEIN B"/>
    <property type="match status" value="1"/>
</dbReference>
<feature type="signal peptide" evidence="4">
    <location>
        <begin position="1"/>
        <end position="21"/>
    </location>
</feature>
<dbReference type="InterPro" id="IPR019734">
    <property type="entry name" value="TPR_rpt"/>
</dbReference>
<name>A0ABX2E6M0_9FLAO</name>
<accession>A0ABX2E6M0</accession>
<dbReference type="Pfam" id="PF13432">
    <property type="entry name" value="TPR_16"/>
    <property type="match status" value="1"/>
</dbReference>
<evidence type="ECO:0000313" key="6">
    <source>
        <dbReference type="Proteomes" id="UP000805085"/>
    </source>
</evidence>
<feature type="repeat" description="TPR" evidence="3">
    <location>
        <begin position="296"/>
        <end position="329"/>
    </location>
</feature>
<evidence type="ECO:0000256" key="4">
    <source>
        <dbReference type="SAM" id="SignalP"/>
    </source>
</evidence>
<dbReference type="InterPro" id="IPR011990">
    <property type="entry name" value="TPR-like_helical_dom_sf"/>
</dbReference>
<dbReference type="Proteomes" id="UP000805085">
    <property type="component" value="Unassembled WGS sequence"/>
</dbReference>
<evidence type="ECO:0000313" key="5">
    <source>
        <dbReference type="EMBL" id="NRD23434.1"/>
    </source>
</evidence>
<protein>
    <submittedName>
        <fullName evidence="5">Tetratricopeptide repeat protein</fullName>
    </submittedName>
</protein>
<dbReference type="PROSITE" id="PS50005">
    <property type="entry name" value="TPR"/>
    <property type="match status" value="1"/>
</dbReference>
<evidence type="ECO:0000256" key="3">
    <source>
        <dbReference type="PROSITE-ProRule" id="PRU00339"/>
    </source>
</evidence>
<evidence type="ECO:0000256" key="2">
    <source>
        <dbReference type="ARBA" id="ARBA00022803"/>
    </source>
</evidence>
<comment type="caution">
    <text evidence="5">The sequence shown here is derived from an EMBL/GenBank/DDBJ whole genome shotgun (WGS) entry which is preliminary data.</text>
</comment>
<feature type="chain" id="PRO_5045107144" evidence="4">
    <location>
        <begin position="22"/>
        <end position="430"/>
    </location>
</feature>
<dbReference type="InterPro" id="IPR051012">
    <property type="entry name" value="CellSynth/LPSAsmb/PSIAsmb"/>
</dbReference>
<proteinExistence type="predicted"/>
<reference evidence="5 6" key="1">
    <citation type="journal article" date="2015" name="Int. J. Syst. Evol. Microbiol.">
        <title>Winogradskyella litoriviva sp. nov., isolated from coastal seawater.</title>
        <authorList>
            <person name="Nedashkovskaya O.I."/>
            <person name="Kukhlevskiy A.D."/>
            <person name="Zhukova N.V."/>
            <person name="Kim S.J."/>
            <person name="Rhee S.K."/>
            <person name="Mikhailov V.V."/>
        </authorList>
    </citation>
    <scope>NUCLEOTIDE SEQUENCE [LARGE SCALE GENOMIC DNA]</scope>
    <source>
        <strain evidence="5 6">KMM6491</strain>
    </source>
</reference>
<dbReference type="Gene3D" id="1.25.40.10">
    <property type="entry name" value="Tetratricopeptide repeat domain"/>
    <property type="match status" value="2"/>
</dbReference>
<organism evidence="5 6">
    <name type="scientific">Winogradskyella litoriviva</name>
    <dbReference type="NCBI Taxonomy" id="1220182"/>
    <lineage>
        <taxon>Bacteria</taxon>
        <taxon>Pseudomonadati</taxon>
        <taxon>Bacteroidota</taxon>
        <taxon>Flavobacteriia</taxon>
        <taxon>Flavobacteriales</taxon>
        <taxon>Flavobacteriaceae</taxon>
        <taxon>Winogradskyella</taxon>
    </lineage>
</organism>
<dbReference type="PANTHER" id="PTHR45586">
    <property type="entry name" value="TPR REPEAT-CONTAINING PROTEIN PA4667"/>
    <property type="match status" value="1"/>
</dbReference>
<keyword evidence="1" id="KW-0677">Repeat</keyword>
<sequence length="430" mass="47571">MKKLMTLVLLFAVGSMSFAQKNELKAIEKALKDVNFLDAKAAVKSAEALIGNMDDKSKAKFYYLKAQALYANGAGSDANIDSAIETLDELKTLESSIGKLKYTEQANEMKSKMFNTFITKANEAFNSNNFDAAADRFEKVYRVSPKDTSYLYSAAYSSIKANDYPKALGYYIELGDLGYTGITTNYFATDKETGEEVLFADKAGRDFNVNIAKTHIKPRDAKAESRRSEIVKNIALIYADQGESEKALAATVAAREENPDDLGLIVVQAQTYLKLGNKDKFTELIDEASVKADGNAEFLYNLGALLAESDNNEEAKKYYKKSLEIDPNYNNANLNMAFVILSDEAKYIEEMNAILESNSPDYNKYDAIKAKVNNLYLEAIPYLEKSLSLNETVNTAKNLMNLYSAIGDTDKYKAMKAKLEDMEAAAAGGN</sequence>
<keyword evidence="2 3" id="KW-0802">TPR repeat</keyword>
<keyword evidence="4" id="KW-0732">Signal</keyword>
<evidence type="ECO:0000256" key="1">
    <source>
        <dbReference type="ARBA" id="ARBA00022737"/>
    </source>
</evidence>
<dbReference type="RefSeq" id="WP_173301079.1">
    <property type="nucleotide sequence ID" value="NZ_JABRWQ010000004.1"/>
</dbReference>
<keyword evidence="6" id="KW-1185">Reference proteome</keyword>
<gene>
    <name evidence="5" type="ORF">HNV10_09290</name>
</gene>
<dbReference type="SUPFAM" id="SSF48452">
    <property type="entry name" value="TPR-like"/>
    <property type="match status" value="2"/>
</dbReference>
<dbReference type="EMBL" id="JABRWQ010000004">
    <property type="protein sequence ID" value="NRD23434.1"/>
    <property type="molecule type" value="Genomic_DNA"/>
</dbReference>
<dbReference type="SMART" id="SM00028">
    <property type="entry name" value="TPR"/>
    <property type="match status" value="4"/>
</dbReference>
<dbReference type="Pfam" id="PF00515">
    <property type="entry name" value="TPR_1"/>
    <property type="match status" value="1"/>
</dbReference>
<dbReference type="PROSITE" id="PS50293">
    <property type="entry name" value="TPR_REGION"/>
    <property type="match status" value="1"/>
</dbReference>